<dbReference type="EMBL" id="AP019410">
    <property type="protein sequence ID" value="BBI40599.1"/>
    <property type="molecule type" value="Genomic_DNA"/>
</dbReference>
<gene>
    <name evidence="1" type="primary">srtA1</name>
    <name evidence="1" type="ORF">SMVRE20_02985</name>
</gene>
<protein>
    <submittedName>
        <fullName evidence="1">Sortase</fullName>
    </submittedName>
</protein>
<keyword evidence="1" id="KW-0614">Plasmid</keyword>
<name>A0A455TWJ3_ENTFC</name>
<reference evidence="1" key="1">
    <citation type="submission" date="2019-02" db="EMBL/GenBank/DDBJ databases">
        <title>Complete Genome Sequence of vanD5-typed vancomycin-resistant Enterococcus faecium in Sapporo, Japan.</title>
        <authorList>
            <person name="Sato T."/>
            <person name="Wada T."/>
            <person name="Shinagawa M."/>
            <person name="Fukushima Y."/>
            <person name="Nakajima C."/>
            <person name="Suzuki Y."/>
            <person name="Takahashi S."/>
            <person name="Yokota S."/>
        </authorList>
    </citation>
    <scope>NUCLEOTIDE SEQUENCE</scope>
    <source>
        <strain evidence="1">SMVRE20</strain>
        <plasmid evidence="1">pSMVRE20S</plasmid>
    </source>
</reference>
<dbReference type="AlphaFoldDB" id="A0A455TWJ3"/>
<proteinExistence type="predicted"/>
<sequence length="178" mass="20843">MRKWLFGFLGVALIVFCSVFGYVSYQKHEGEVFKQNIEKKMPVDQINAHAKSYKEDATNVNNDMSLGQMLSIQQEAIEMGVNKQVFAQIFVDPSITDKKERFKAATNFILKNENKLERVENLHFETEKYKDHPIDYQPLTEKGRSYLKEERKLPDWLIDYAEKEGLIAELFIRRIVGM</sequence>
<geneLocation type="plasmid" evidence="1">
    <name>pSMVRE20S</name>
</geneLocation>
<accession>A0A455TWJ3</accession>
<evidence type="ECO:0000313" key="1">
    <source>
        <dbReference type="EMBL" id="BBI40599.1"/>
    </source>
</evidence>
<organism evidence="1">
    <name type="scientific">Enterococcus faecium</name>
    <name type="common">Streptococcus faecium</name>
    <dbReference type="NCBI Taxonomy" id="1352"/>
    <lineage>
        <taxon>Bacteria</taxon>
        <taxon>Bacillati</taxon>
        <taxon>Bacillota</taxon>
        <taxon>Bacilli</taxon>
        <taxon>Lactobacillales</taxon>
        <taxon>Enterococcaceae</taxon>
        <taxon>Enterococcus</taxon>
    </lineage>
</organism>